<organism evidence="1 2">
    <name type="scientific">Xanthomonas campestris pv. glycines</name>
    <dbReference type="NCBI Taxonomy" id="473421"/>
    <lineage>
        <taxon>Bacteria</taxon>
        <taxon>Pseudomonadati</taxon>
        <taxon>Pseudomonadota</taxon>
        <taxon>Gammaproteobacteria</taxon>
        <taxon>Lysobacterales</taxon>
        <taxon>Lysobacteraceae</taxon>
        <taxon>Xanthomonas</taxon>
    </lineage>
</organism>
<dbReference type="PANTHER" id="PTHR38471">
    <property type="entry name" value="FOUR HELIX BUNDLE PROTEIN"/>
    <property type="match status" value="1"/>
</dbReference>
<evidence type="ECO:0000313" key="1">
    <source>
        <dbReference type="EMBL" id="OEY88286.1"/>
    </source>
</evidence>
<evidence type="ECO:0008006" key="3">
    <source>
        <dbReference type="Google" id="ProtNLM"/>
    </source>
</evidence>
<comment type="caution">
    <text evidence="1">The sequence shown here is derived from an EMBL/GenBank/DDBJ whole genome shotgun (WGS) entry which is preliminary data.</text>
</comment>
<dbReference type="PANTHER" id="PTHR38471:SF2">
    <property type="entry name" value="FOUR HELIX BUNDLE PROTEIN"/>
    <property type="match status" value="1"/>
</dbReference>
<dbReference type="Pfam" id="PF05635">
    <property type="entry name" value="23S_rRNA_IVP"/>
    <property type="match status" value="1"/>
</dbReference>
<proteinExistence type="predicted"/>
<dbReference type="NCBIfam" id="TIGR02436">
    <property type="entry name" value="four helix bundle protein"/>
    <property type="match status" value="1"/>
</dbReference>
<dbReference type="Proteomes" id="UP000175852">
    <property type="component" value="Unassembled WGS sequence"/>
</dbReference>
<dbReference type="Gene3D" id="1.20.1440.60">
    <property type="entry name" value="23S rRNA-intervening sequence"/>
    <property type="match status" value="1"/>
</dbReference>
<dbReference type="EMBL" id="MKCQ01000022">
    <property type="protein sequence ID" value="OEY88286.1"/>
    <property type="molecule type" value="Genomic_DNA"/>
</dbReference>
<reference evidence="1 2" key="1">
    <citation type="submission" date="2016-09" db="EMBL/GenBank/DDBJ databases">
        <authorList>
            <person name="Wen S.-F."/>
            <person name="Lo A.-C."/>
            <person name="Lin C.-J."/>
            <person name="Tseng T.-T."/>
        </authorList>
    </citation>
    <scope>NUCLEOTIDE SEQUENCE [LARGE SCALE GENOMIC DNA]</scope>
    <source>
        <strain evidence="1 2">12609</strain>
    </source>
</reference>
<dbReference type="InterPro" id="IPR036583">
    <property type="entry name" value="23S_rRNA_IVS_sf"/>
</dbReference>
<dbReference type="AlphaFoldDB" id="A0AAX0HUP5"/>
<dbReference type="InterPro" id="IPR012657">
    <property type="entry name" value="23S_rRNA-intervening_sequence"/>
</dbReference>
<dbReference type="SUPFAM" id="SSF158446">
    <property type="entry name" value="IVS-encoded protein-like"/>
    <property type="match status" value="1"/>
</dbReference>
<evidence type="ECO:0000313" key="2">
    <source>
        <dbReference type="Proteomes" id="UP000175852"/>
    </source>
</evidence>
<name>A0AAX0HUP5_XANCG</name>
<protein>
    <recommendedName>
        <fullName evidence="3">Four helix bundle protein</fullName>
    </recommendedName>
</protein>
<sequence>MENGESAKRPHERLEAWRDSMELVEMIYRFTDVFPEQERYGLTAQLRRAAVSVPSNIAEGAARRSTSDYARFLSIARGSLSELDTQIQIAVRLGYSNPEDEDIASRQVDQVFAKLTALMNALRRRGAAP</sequence>
<dbReference type="CDD" id="cd16377">
    <property type="entry name" value="23S_rRNA_IVP_like"/>
    <property type="match status" value="1"/>
</dbReference>
<gene>
    <name evidence="1" type="ORF">BIY41_02860</name>
</gene>
<accession>A0AAX0HUP5</accession>